<proteinExistence type="predicted"/>
<sequence length="332" mass="35242">MLKPAGVRNRSLAEARTAGRWRAVVEGGRVRRAITVTTLAPGMIAVRLEGPPALLERMGLQVPAAPQAARAAKLLAWISLDPRRFSGSVVQGEALLDPCAAPAGGNRAGTCVRINGGYFNYRQRACSAQPEPRPIGPLNTSGGRRQPALPVPSAFAGDYHQMMFADGSSFASAPLLAEGGEPVFGIKAAGNPMYRLPPDFCFERGDLVPPGVLWHAHDANPRAAISLPSSAGSGRIRLVAAPMGDRSCADSGWSLTAFSAVMARLDRQQSPPNVSLNLDGGESVALLAWVGGRPLLDVRQTLQPRQVGNLIEFHDGPPQRSPRMVRCVKLET</sequence>
<evidence type="ECO:0000313" key="2">
    <source>
        <dbReference type="Proteomes" id="UP000636938"/>
    </source>
</evidence>
<organism evidence="1 2">
    <name type="scientific">Stenotrophomonas lacuserhaii</name>
    <dbReference type="NCBI Taxonomy" id="2760084"/>
    <lineage>
        <taxon>Bacteria</taxon>
        <taxon>Pseudomonadati</taxon>
        <taxon>Pseudomonadota</taxon>
        <taxon>Gammaproteobacteria</taxon>
        <taxon>Lysobacterales</taxon>
        <taxon>Lysobacteraceae</taxon>
        <taxon>Stenotrophomonas</taxon>
    </lineage>
</organism>
<dbReference type="RefSeq" id="WP_191770594.1">
    <property type="nucleotide sequence ID" value="NZ_JACSQS010000008.1"/>
</dbReference>
<dbReference type="AlphaFoldDB" id="A0A8X8FLZ8"/>
<keyword evidence="2" id="KW-1185">Reference proteome</keyword>
<protein>
    <recommendedName>
        <fullName evidence="3">Phosphodiester glycosidase domain-containing protein</fullName>
    </recommendedName>
</protein>
<reference evidence="1 2" key="1">
    <citation type="submission" date="2020-08" db="EMBL/GenBank/DDBJ databases">
        <title>A Genomic Blueprint of the Chicken Gut Microbiome.</title>
        <authorList>
            <person name="Gilroy R."/>
            <person name="Ravi A."/>
            <person name="Getino M."/>
            <person name="Pursley I."/>
            <person name="Horton D.L."/>
            <person name="Alikhan N.-F."/>
            <person name="Baker D."/>
            <person name="Gharbi K."/>
            <person name="Hall N."/>
            <person name="Watson M."/>
            <person name="Adriaenssens E.M."/>
            <person name="Foster-Nyarko E."/>
            <person name="Jarju S."/>
            <person name="Secka A."/>
            <person name="Antonio M."/>
            <person name="Oren A."/>
            <person name="Chaudhuri R."/>
            <person name="La Ragione R.M."/>
            <person name="Hildebrand F."/>
            <person name="Pallen M.J."/>
        </authorList>
    </citation>
    <scope>NUCLEOTIDE SEQUENCE [LARGE SCALE GENOMIC DNA]</scope>
    <source>
        <strain evidence="1 2">Sa5BUN4</strain>
    </source>
</reference>
<accession>A0A8X8FLZ8</accession>
<dbReference type="EMBL" id="JACSQS010000008">
    <property type="protein sequence ID" value="MBD7954388.1"/>
    <property type="molecule type" value="Genomic_DNA"/>
</dbReference>
<dbReference type="Proteomes" id="UP000636938">
    <property type="component" value="Unassembled WGS sequence"/>
</dbReference>
<comment type="caution">
    <text evidence="1">The sequence shown here is derived from an EMBL/GenBank/DDBJ whole genome shotgun (WGS) entry which is preliminary data.</text>
</comment>
<evidence type="ECO:0008006" key="3">
    <source>
        <dbReference type="Google" id="ProtNLM"/>
    </source>
</evidence>
<gene>
    <name evidence="1" type="ORF">H9654_09220</name>
</gene>
<evidence type="ECO:0000313" key="1">
    <source>
        <dbReference type="EMBL" id="MBD7954388.1"/>
    </source>
</evidence>
<name>A0A8X8FLZ8_9GAMM</name>